<gene>
    <name evidence="1" type="ORF">FJQ55_10225</name>
</gene>
<evidence type="ECO:0000313" key="2">
    <source>
        <dbReference type="Proteomes" id="UP000316429"/>
    </source>
</evidence>
<reference evidence="1 2" key="1">
    <citation type="submission" date="2019-06" db="EMBL/GenBank/DDBJ databases">
        <title>Rhizobium sp. CL12 isolated from roots of soybean.</title>
        <authorList>
            <person name="Wang C."/>
        </authorList>
    </citation>
    <scope>NUCLEOTIDE SEQUENCE [LARGE SCALE GENOMIC DNA]</scope>
    <source>
        <strain evidence="1 2">CL12</strain>
    </source>
</reference>
<dbReference type="EMBL" id="VFYP01000001">
    <property type="protein sequence ID" value="TPP11171.1"/>
    <property type="molecule type" value="Genomic_DNA"/>
</dbReference>
<dbReference type="Proteomes" id="UP000316429">
    <property type="component" value="Unassembled WGS sequence"/>
</dbReference>
<sequence>MRFIRKRYGLKGVGEAEIATQVAGQGVDLIDCHTLRPVECQGGEEMQQCLGGSLGKSLRDRAEKRLVRHGRSPVGVMENSLHPD</sequence>
<protein>
    <submittedName>
        <fullName evidence="1">Uncharacterized protein</fullName>
    </submittedName>
</protein>
<dbReference type="AlphaFoldDB" id="A0A504UWN5"/>
<proteinExistence type="predicted"/>
<dbReference type="RefSeq" id="WP_140827662.1">
    <property type="nucleotide sequence ID" value="NZ_VFYP01000001.1"/>
</dbReference>
<comment type="caution">
    <text evidence="1">The sequence shown here is derived from an EMBL/GenBank/DDBJ whole genome shotgun (WGS) entry which is preliminary data.</text>
</comment>
<accession>A0A504UWN5</accession>
<evidence type="ECO:0000313" key="1">
    <source>
        <dbReference type="EMBL" id="TPP11171.1"/>
    </source>
</evidence>
<keyword evidence="2" id="KW-1185">Reference proteome</keyword>
<organism evidence="1 2">
    <name type="scientific">Rhizobium glycinendophyticum</name>
    <dbReference type="NCBI Taxonomy" id="2589807"/>
    <lineage>
        <taxon>Bacteria</taxon>
        <taxon>Pseudomonadati</taxon>
        <taxon>Pseudomonadota</taxon>
        <taxon>Alphaproteobacteria</taxon>
        <taxon>Hyphomicrobiales</taxon>
        <taxon>Rhizobiaceae</taxon>
        <taxon>Rhizobium/Agrobacterium group</taxon>
        <taxon>Rhizobium</taxon>
    </lineage>
</organism>
<name>A0A504UWN5_9HYPH</name>